<dbReference type="AlphaFoldDB" id="D5MMT1"/>
<proteinExistence type="predicted"/>
<gene>
    <name evidence="3" type="ORF">DAMO_0970</name>
</gene>
<reference evidence="3 4" key="1">
    <citation type="journal article" date="2010" name="Nature">
        <title>Nitrite-driven anaerobic methane oxidation by oxygenic bacteria.</title>
        <authorList>
            <person name="Ettwig K.F."/>
            <person name="Butler M.K."/>
            <person name="Le Paslier D."/>
            <person name="Pelletier E."/>
            <person name="Mangenot S."/>
            <person name="Kuypers M.M.M."/>
            <person name="Schreiber F."/>
            <person name="Dutilh B.E."/>
            <person name="Zedelius J."/>
            <person name="de Beer D."/>
            <person name="Gloerich J."/>
            <person name="Wessels H.J.C.T."/>
            <person name="van Allen T."/>
            <person name="Luesken F."/>
            <person name="Wu M."/>
            <person name="van de Pas-Schoonen K.T."/>
            <person name="Op den Camp H.J.M."/>
            <person name="Janssen-Megens E.M."/>
            <person name="Francoijs K-J."/>
            <person name="Stunnenberg H."/>
            <person name="Weissenbach J."/>
            <person name="Jetten M.S.M."/>
            <person name="Strous M."/>
        </authorList>
    </citation>
    <scope>NUCLEOTIDE SEQUENCE [LARGE SCALE GENOMIC DNA]</scope>
</reference>
<organism evidence="3 4">
    <name type="scientific">Methylomirabilis oxygeniifera</name>
    <dbReference type="NCBI Taxonomy" id="671143"/>
    <lineage>
        <taxon>Bacteria</taxon>
        <taxon>Candidatus Methylomirabilota</taxon>
        <taxon>Candidatus Methylomirabilia</taxon>
        <taxon>Candidatus Methylomirabilales</taxon>
        <taxon>Candidatus Methylomirabilaceae</taxon>
        <taxon>Candidatus Methylomirabilis</taxon>
    </lineage>
</organism>
<feature type="compositionally biased region" description="Basic and acidic residues" evidence="1">
    <location>
        <begin position="143"/>
        <end position="152"/>
    </location>
</feature>
<evidence type="ECO:0000313" key="3">
    <source>
        <dbReference type="EMBL" id="CBE68031.1"/>
    </source>
</evidence>
<feature type="region of interest" description="Disordered" evidence="1">
    <location>
        <begin position="36"/>
        <end position="62"/>
    </location>
</feature>
<sequence length="152" mass="16825">MNRVKYAGALALAAALMTAGTASAQQPQPCAMMKDHQMGGMQQSGPGTMKQDHQMGGMQQQGMSGMGMGMMEMCQKMQEGTAQECKMMEGMKGERQPMVEMKKHLREMKKHMNMLDEMMDGMMENMMMQRQQGMTPPGSGSEPQEHHPGESK</sequence>
<evidence type="ECO:0000256" key="1">
    <source>
        <dbReference type="SAM" id="MobiDB-lite"/>
    </source>
</evidence>
<dbReference type="KEGG" id="mox:DAMO_0970"/>
<evidence type="ECO:0000256" key="2">
    <source>
        <dbReference type="SAM" id="SignalP"/>
    </source>
</evidence>
<name>D5MMT1_METO1</name>
<dbReference type="Proteomes" id="UP000006898">
    <property type="component" value="Chromosome"/>
</dbReference>
<protein>
    <submittedName>
        <fullName evidence="3">Uncharacterized protein</fullName>
    </submittedName>
</protein>
<feature type="region of interest" description="Disordered" evidence="1">
    <location>
        <begin position="129"/>
        <end position="152"/>
    </location>
</feature>
<evidence type="ECO:0000313" key="4">
    <source>
        <dbReference type="Proteomes" id="UP000006898"/>
    </source>
</evidence>
<dbReference type="EMBL" id="FP565575">
    <property type="protein sequence ID" value="CBE68031.1"/>
    <property type="molecule type" value="Genomic_DNA"/>
</dbReference>
<keyword evidence="2" id="KW-0732">Signal</keyword>
<feature type="chain" id="PRO_5003074663" evidence="2">
    <location>
        <begin position="25"/>
        <end position="152"/>
    </location>
</feature>
<accession>D5MMT1</accession>
<feature type="signal peptide" evidence="2">
    <location>
        <begin position="1"/>
        <end position="24"/>
    </location>
</feature>
<dbReference type="HOGENOM" id="CLU_1718996_0_0_0"/>